<dbReference type="PIRSF" id="PIRSF005413">
    <property type="entry name" value="COX11"/>
    <property type="match status" value="1"/>
</dbReference>
<dbReference type="NCBIfam" id="NF003465">
    <property type="entry name" value="PRK05089.1"/>
    <property type="match status" value="1"/>
</dbReference>
<name>A0A3B0VUD9_9ZZZZ</name>
<evidence type="ECO:0000313" key="6">
    <source>
        <dbReference type="EMBL" id="VAW42087.1"/>
    </source>
</evidence>
<dbReference type="AlphaFoldDB" id="A0A3B0VUD9"/>
<evidence type="ECO:0000256" key="2">
    <source>
        <dbReference type="ARBA" id="ARBA00004167"/>
    </source>
</evidence>
<keyword evidence="3" id="KW-0812">Transmembrane</keyword>
<gene>
    <name evidence="6" type="ORF">MNBD_GAMMA01-881</name>
</gene>
<accession>A0A3B0VUD9</accession>
<evidence type="ECO:0000256" key="1">
    <source>
        <dbReference type="ARBA" id="ARBA00004007"/>
    </source>
</evidence>
<dbReference type="Pfam" id="PF04442">
    <property type="entry name" value="CtaG_Cox11"/>
    <property type="match status" value="1"/>
</dbReference>
<protein>
    <submittedName>
        <fullName evidence="6">Cytochrome oxidase biogenesis protein Cox11-CtaG, copper delivery to Cox1</fullName>
    </submittedName>
</protein>
<dbReference type="GO" id="GO:0005507">
    <property type="term" value="F:copper ion binding"/>
    <property type="evidence" value="ECO:0007669"/>
    <property type="project" value="InterPro"/>
</dbReference>
<keyword evidence="4" id="KW-1133">Transmembrane helix</keyword>
<dbReference type="EMBL" id="UOEW01000342">
    <property type="protein sequence ID" value="VAW42087.1"/>
    <property type="molecule type" value="Genomic_DNA"/>
</dbReference>
<evidence type="ECO:0000256" key="4">
    <source>
        <dbReference type="ARBA" id="ARBA00022989"/>
    </source>
</evidence>
<dbReference type="SUPFAM" id="SSF110111">
    <property type="entry name" value="Ctag/Cox11"/>
    <property type="match status" value="1"/>
</dbReference>
<evidence type="ECO:0000256" key="5">
    <source>
        <dbReference type="ARBA" id="ARBA00023136"/>
    </source>
</evidence>
<sequence length="170" mass="19231">MNKMVLKAVLVSVLMFGFAFALVPLYDIFCEITGLNGKTSGQVAQDVLNTQEVDENRIVTVQFDGSVNSKLNWEFRPTEFEMQVTPGKLYKTAFYAKNLSNTDITGRATYSVTPRTASLYFNKTECFCFTEQTLKANEEVIMPLTFIVDSKLTQGVEIMTLSYTFYKLES</sequence>
<dbReference type="InterPro" id="IPR007533">
    <property type="entry name" value="Cyt_c_oxidase_assmbl_CtaG"/>
</dbReference>
<keyword evidence="5" id="KW-0472">Membrane</keyword>
<organism evidence="6">
    <name type="scientific">hydrothermal vent metagenome</name>
    <dbReference type="NCBI Taxonomy" id="652676"/>
    <lineage>
        <taxon>unclassified sequences</taxon>
        <taxon>metagenomes</taxon>
        <taxon>ecological metagenomes</taxon>
    </lineage>
</organism>
<comment type="function">
    <text evidence="1">Exerts its effect at some terminal stage of cytochrome c oxidase synthesis, probably by being involved in the insertion of the copper B into subunit I.</text>
</comment>
<proteinExistence type="predicted"/>
<comment type="subcellular location">
    <subcellularLocation>
        <location evidence="2">Membrane</location>
        <topology evidence="2">Single-pass membrane protein</topology>
    </subcellularLocation>
</comment>
<dbReference type="InterPro" id="IPR023471">
    <property type="entry name" value="CtaG/Cox11_dom_sf"/>
</dbReference>
<dbReference type="Gene3D" id="2.60.370.10">
    <property type="entry name" value="Ctag/Cox11"/>
    <property type="match status" value="1"/>
</dbReference>
<reference evidence="6" key="1">
    <citation type="submission" date="2018-06" db="EMBL/GenBank/DDBJ databases">
        <authorList>
            <person name="Zhirakovskaya E."/>
        </authorList>
    </citation>
    <scope>NUCLEOTIDE SEQUENCE</scope>
</reference>
<dbReference type="PANTHER" id="PTHR21320:SF3">
    <property type="entry name" value="CYTOCHROME C OXIDASE ASSEMBLY PROTEIN COX11, MITOCHONDRIAL-RELATED"/>
    <property type="match status" value="1"/>
</dbReference>
<dbReference type="PANTHER" id="PTHR21320">
    <property type="entry name" value="CYTOCHROME C OXIDASE ASSEMBLY PROTEIN COX11-RELATED"/>
    <property type="match status" value="1"/>
</dbReference>
<evidence type="ECO:0000256" key="3">
    <source>
        <dbReference type="ARBA" id="ARBA00022692"/>
    </source>
</evidence>
<dbReference type="GO" id="GO:0016020">
    <property type="term" value="C:membrane"/>
    <property type="evidence" value="ECO:0007669"/>
    <property type="project" value="UniProtKB-SubCell"/>
</dbReference>